<feature type="signal peptide" evidence="1">
    <location>
        <begin position="1"/>
        <end position="24"/>
    </location>
</feature>
<keyword evidence="3" id="KW-1185">Reference proteome</keyword>
<dbReference type="RefSeq" id="WP_166094074.1">
    <property type="nucleotide sequence ID" value="NZ_CP049871.1"/>
</dbReference>
<reference evidence="2 3" key="1">
    <citation type="submission" date="2020-03" db="EMBL/GenBank/DDBJ databases">
        <title>Sphingomonas sp. nov., isolated from fish.</title>
        <authorList>
            <person name="Hyun D.-W."/>
            <person name="Bae J.-W."/>
        </authorList>
    </citation>
    <scope>NUCLEOTIDE SEQUENCE [LARGE SCALE GENOMIC DNA]</scope>
    <source>
        <strain evidence="2 3">HDW15C</strain>
    </source>
</reference>
<feature type="chain" id="PRO_5026302375" evidence="1">
    <location>
        <begin position="25"/>
        <end position="130"/>
    </location>
</feature>
<protein>
    <submittedName>
        <fullName evidence="2">Uncharacterized protein</fullName>
    </submittedName>
</protein>
<sequence length="130" mass="13195">MKQRVIGLAAGAAMLAGAAGTASAQMAWMPGSEIVGQTLQVQTNGVMNSVYFGPNGNATITTAGGRAVPATWSAAGGQLCLSTGGPQECWPYTQAFRAGQQIALTSNCQATSTFMAPNTNPMQQPAGERG</sequence>
<evidence type="ECO:0000256" key="1">
    <source>
        <dbReference type="SAM" id="SignalP"/>
    </source>
</evidence>
<evidence type="ECO:0000313" key="2">
    <source>
        <dbReference type="EMBL" id="QIL02410.1"/>
    </source>
</evidence>
<organism evidence="2 3">
    <name type="scientific">Sphingomonas sinipercae</name>
    <dbReference type="NCBI Taxonomy" id="2714944"/>
    <lineage>
        <taxon>Bacteria</taxon>
        <taxon>Pseudomonadati</taxon>
        <taxon>Pseudomonadota</taxon>
        <taxon>Alphaproteobacteria</taxon>
        <taxon>Sphingomonadales</taxon>
        <taxon>Sphingomonadaceae</taxon>
        <taxon>Sphingomonas</taxon>
    </lineage>
</organism>
<name>A0A6G7ZNC7_9SPHN</name>
<keyword evidence="1" id="KW-0732">Signal</keyword>
<proteinExistence type="predicted"/>
<dbReference type="EMBL" id="CP049871">
    <property type="protein sequence ID" value="QIL02410.1"/>
    <property type="molecule type" value="Genomic_DNA"/>
</dbReference>
<dbReference type="Proteomes" id="UP000502502">
    <property type="component" value="Chromosome"/>
</dbReference>
<evidence type="ECO:0000313" key="3">
    <source>
        <dbReference type="Proteomes" id="UP000502502"/>
    </source>
</evidence>
<accession>A0A6G7ZNC7</accession>
<dbReference type="KEGG" id="ssin:G7078_06145"/>
<gene>
    <name evidence="2" type="ORF">G7078_06145</name>
</gene>
<dbReference type="AlphaFoldDB" id="A0A6G7ZNC7"/>